<dbReference type="GO" id="GO:0098554">
    <property type="term" value="C:cytoplasmic side of endoplasmic reticulum membrane"/>
    <property type="evidence" value="ECO:0007669"/>
    <property type="project" value="TreeGrafter"/>
</dbReference>
<dbReference type="EMBL" id="JAKJXP020000006">
    <property type="protein sequence ID" value="KAK7756566.1"/>
    <property type="molecule type" value="Genomic_DNA"/>
</dbReference>
<feature type="transmembrane region" description="Helical" evidence="9">
    <location>
        <begin position="46"/>
        <end position="69"/>
    </location>
</feature>
<gene>
    <name evidence="10" type="ORF">SLS62_001403</name>
</gene>
<dbReference type="PANTHER" id="PTHR12174:SF23">
    <property type="entry name" value="MINOR HISTOCOMPATIBILITY ANTIGEN H13"/>
    <property type="match status" value="1"/>
</dbReference>
<feature type="region of interest" description="Disordered" evidence="8">
    <location>
        <begin position="384"/>
        <end position="403"/>
    </location>
</feature>
<dbReference type="Proteomes" id="UP001320420">
    <property type="component" value="Unassembled WGS sequence"/>
</dbReference>
<dbReference type="GO" id="GO:0042500">
    <property type="term" value="F:aspartic endopeptidase activity, intramembrane cleaving"/>
    <property type="evidence" value="ECO:0007669"/>
    <property type="project" value="InterPro"/>
</dbReference>
<evidence type="ECO:0000313" key="10">
    <source>
        <dbReference type="EMBL" id="KAK7756566.1"/>
    </source>
</evidence>
<evidence type="ECO:0000256" key="1">
    <source>
        <dbReference type="ARBA" id="ARBA00004477"/>
    </source>
</evidence>
<evidence type="ECO:0000256" key="4">
    <source>
        <dbReference type="ARBA" id="ARBA00022801"/>
    </source>
</evidence>
<protein>
    <recommendedName>
        <fullName evidence="12">Signal peptide peptidase</fullName>
    </recommendedName>
</protein>
<comment type="similarity">
    <text evidence="2">Belongs to the peptidase A22B family.</text>
</comment>
<keyword evidence="4" id="KW-0378">Hydrolase</keyword>
<dbReference type="GO" id="GO:0006465">
    <property type="term" value="P:signal peptide processing"/>
    <property type="evidence" value="ECO:0007669"/>
    <property type="project" value="TreeGrafter"/>
</dbReference>
<dbReference type="PANTHER" id="PTHR12174">
    <property type="entry name" value="SIGNAL PEPTIDE PEPTIDASE"/>
    <property type="match status" value="1"/>
</dbReference>
<accession>A0AAN9UZ41</accession>
<feature type="transmembrane region" description="Helical" evidence="9">
    <location>
        <begin position="456"/>
        <end position="478"/>
    </location>
</feature>
<evidence type="ECO:0000256" key="5">
    <source>
        <dbReference type="ARBA" id="ARBA00022824"/>
    </source>
</evidence>
<feature type="region of interest" description="Disordered" evidence="8">
    <location>
        <begin position="73"/>
        <end position="99"/>
    </location>
</feature>
<dbReference type="InterPro" id="IPR006639">
    <property type="entry name" value="Preselin/SPP"/>
</dbReference>
<dbReference type="SMART" id="SM00730">
    <property type="entry name" value="PSN"/>
    <property type="match status" value="1"/>
</dbReference>
<keyword evidence="11" id="KW-1185">Reference proteome</keyword>
<evidence type="ECO:0000313" key="11">
    <source>
        <dbReference type="Proteomes" id="UP001320420"/>
    </source>
</evidence>
<proteinExistence type="inferred from homology"/>
<dbReference type="GO" id="GO:0098553">
    <property type="term" value="C:lumenal side of endoplasmic reticulum membrane"/>
    <property type="evidence" value="ECO:0007669"/>
    <property type="project" value="TreeGrafter"/>
</dbReference>
<comment type="caution">
    <text evidence="10">The sequence shown here is derived from an EMBL/GenBank/DDBJ whole genome shotgun (WGS) entry which is preliminary data.</text>
</comment>
<evidence type="ECO:0000256" key="3">
    <source>
        <dbReference type="ARBA" id="ARBA00022692"/>
    </source>
</evidence>
<sequence length="626" mass="69299">MATSNSTFLDSTEVVVTNLTDVIASNQTFSEKLASLPVKLFEHRGLLLLETRIVFASLACIYIGSHAALRRPHSAKPKKTRGEGQAEGKDDEQEEDEDQYVQGLMPSDALLFPIMAGIVLVGLYYLITWLDDPDIINKILRAYFSVTSLAAMGKLFADTLHLVTGFVFPTVWAARDGRLFHIDPTKRSQWHALGNTDDRVWNDKKSTPFPGPLSELKLSEATNRKIWEVRHLLLESWTVDFWIYGIIREKFQMKLNDLVGIVLAIGASLIYNSIGSVFLSNVMGYAFSYVVLTMLSPTTFGTGSMVLFGLFFYDIYMVFYTPYMVTVATKLDVPIKLVFEGPTRASMLGLGDIVLPGIFIALCLRFDHYMFYHHQRKLVPVELETETTPEGSSSPSGQATTATTVTTRKTQYIVVKPDYVSPQGQWGDRFWSTSFLRILSPTATAALRASAFPKTYFHAALGGYLLAMLTTLAMLLAFNHAQPALLYLVPGVVAAAWLTGAARRELRLMWAYTEDGSLDTEEVVVDVEVDGSGAVVKKIEHNKNEKAGADAKETGSGKEKKGEEGNDKEDKAEGSEEAGNEKQTEVGKEEKEKKDKDAPKEAKSKSPKAVIHFAIYPPSPLPDPSD</sequence>
<keyword evidence="3 9" id="KW-0812">Transmembrane</keyword>
<dbReference type="AlphaFoldDB" id="A0AAN9UZ41"/>
<evidence type="ECO:0000256" key="9">
    <source>
        <dbReference type="SAM" id="Phobius"/>
    </source>
</evidence>
<feature type="compositionally biased region" description="Pro residues" evidence="8">
    <location>
        <begin position="617"/>
        <end position="626"/>
    </location>
</feature>
<dbReference type="InterPro" id="IPR007369">
    <property type="entry name" value="Peptidase_A22B_SPP"/>
</dbReference>
<organism evidence="10 11">
    <name type="scientific">Diatrype stigma</name>
    <dbReference type="NCBI Taxonomy" id="117547"/>
    <lineage>
        <taxon>Eukaryota</taxon>
        <taxon>Fungi</taxon>
        <taxon>Dikarya</taxon>
        <taxon>Ascomycota</taxon>
        <taxon>Pezizomycotina</taxon>
        <taxon>Sordariomycetes</taxon>
        <taxon>Xylariomycetidae</taxon>
        <taxon>Xylariales</taxon>
        <taxon>Diatrypaceae</taxon>
        <taxon>Diatrype</taxon>
    </lineage>
</organism>
<feature type="compositionally biased region" description="Acidic residues" evidence="8">
    <location>
        <begin position="89"/>
        <end position="99"/>
    </location>
</feature>
<name>A0AAN9UZ41_9PEZI</name>
<keyword evidence="6 9" id="KW-1133">Transmembrane helix</keyword>
<dbReference type="GO" id="GO:0033619">
    <property type="term" value="P:membrane protein proteolysis"/>
    <property type="evidence" value="ECO:0007669"/>
    <property type="project" value="TreeGrafter"/>
</dbReference>
<feature type="transmembrane region" description="Helical" evidence="9">
    <location>
        <begin position="109"/>
        <end position="127"/>
    </location>
</feature>
<feature type="compositionally biased region" description="Basic and acidic residues" evidence="8">
    <location>
        <begin position="540"/>
        <end position="604"/>
    </location>
</feature>
<feature type="transmembrane region" description="Helical" evidence="9">
    <location>
        <begin position="484"/>
        <end position="502"/>
    </location>
</feature>
<dbReference type="Pfam" id="PF04258">
    <property type="entry name" value="Peptidase_A22B"/>
    <property type="match status" value="1"/>
</dbReference>
<evidence type="ECO:0000256" key="8">
    <source>
        <dbReference type="SAM" id="MobiDB-lite"/>
    </source>
</evidence>
<comment type="subcellular location">
    <subcellularLocation>
        <location evidence="1">Endoplasmic reticulum membrane</location>
        <topology evidence="1">Multi-pass membrane protein</topology>
    </subcellularLocation>
</comment>
<keyword evidence="5" id="KW-0256">Endoplasmic reticulum</keyword>
<reference evidence="10 11" key="1">
    <citation type="submission" date="2024-02" db="EMBL/GenBank/DDBJ databases">
        <title>De novo assembly and annotation of 12 fungi associated with fruit tree decline syndrome in Ontario, Canada.</title>
        <authorList>
            <person name="Sulman M."/>
            <person name="Ellouze W."/>
            <person name="Ilyukhin E."/>
        </authorList>
    </citation>
    <scope>NUCLEOTIDE SEQUENCE [LARGE SCALE GENOMIC DNA]</scope>
    <source>
        <strain evidence="10 11">M11/M66-122</strain>
    </source>
</reference>
<feature type="transmembrane region" description="Helical" evidence="9">
    <location>
        <begin position="139"/>
        <end position="157"/>
    </location>
</feature>
<evidence type="ECO:0008006" key="12">
    <source>
        <dbReference type="Google" id="ProtNLM"/>
    </source>
</evidence>
<feature type="transmembrane region" description="Helical" evidence="9">
    <location>
        <begin position="255"/>
        <end position="271"/>
    </location>
</feature>
<evidence type="ECO:0000256" key="2">
    <source>
        <dbReference type="ARBA" id="ARBA00006859"/>
    </source>
</evidence>
<keyword evidence="7 9" id="KW-0472">Membrane</keyword>
<evidence type="ECO:0000256" key="7">
    <source>
        <dbReference type="ARBA" id="ARBA00023136"/>
    </source>
</evidence>
<evidence type="ECO:0000256" key="6">
    <source>
        <dbReference type="ARBA" id="ARBA00022989"/>
    </source>
</evidence>
<feature type="region of interest" description="Disordered" evidence="8">
    <location>
        <begin position="540"/>
        <end position="626"/>
    </location>
</feature>